<name>A0ABT6AA40_9ACTN</name>
<dbReference type="InterPro" id="IPR014729">
    <property type="entry name" value="Rossmann-like_a/b/a_fold"/>
</dbReference>
<dbReference type="SUPFAM" id="SSF52402">
    <property type="entry name" value="Adenine nucleotide alpha hydrolases-like"/>
    <property type="match status" value="2"/>
</dbReference>
<dbReference type="InterPro" id="IPR006016">
    <property type="entry name" value="UspA"/>
</dbReference>
<reference evidence="4 5" key="1">
    <citation type="submission" date="2023-03" db="EMBL/GenBank/DDBJ databases">
        <title>Draft genome sequence of Streptomyces sp. K1PA1 isolated from peat swamp forest in Thailand.</title>
        <authorList>
            <person name="Klaysubun C."/>
            <person name="Duangmal K."/>
        </authorList>
    </citation>
    <scope>NUCLEOTIDE SEQUENCE [LARGE SCALE GENOMIC DNA]</scope>
    <source>
        <strain evidence="4 5">K1PA1</strain>
    </source>
</reference>
<dbReference type="RefSeq" id="WP_276111086.1">
    <property type="nucleotide sequence ID" value="NZ_JARJBB010000013.1"/>
</dbReference>
<evidence type="ECO:0000256" key="1">
    <source>
        <dbReference type="ARBA" id="ARBA00008791"/>
    </source>
</evidence>
<dbReference type="CDD" id="cd00293">
    <property type="entry name" value="USP-like"/>
    <property type="match status" value="1"/>
</dbReference>
<feature type="region of interest" description="Disordered" evidence="2">
    <location>
        <begin position="189"/>
        <end position="212"/>
    </location>
</feature>
<dbReference type="Proteomes" id="UP001221150">
    <property type="component" value="Unassembled WGS sequence"/>
</dbReference>
<dbReference type="EMBL" id="JARJBB010000013">
    <property type="protein sequence ID" value="MDF3301509.1"/>
    <property type="molecule type" value="Genomic_DNA"/>
</dbReference>
<evidence type="ECO:0000313" key="5">
    <source>
        <dbReference type="Proteomes" id="UP001221150"/>
    </source>
</evidence>
<gene>
    <name evidence="4" type="ORF">P3H78_23365</name>
</gene>
<sequence>MRGVVTVGVDGSAPGLAAAACAAREAEVRGAVLHVVHAHSWPMAHASLDRVLSRAKRARLRETADRLLEDAVARACSAAPGVDVSARVVQGDPLTVLRAESGRADLVVVGSRGPAAPAGPWRGATAAGLAARGRCPVLVVPGPGDARGPVVLGVDGSPSGAEAVRFAFDEAARCGAPLLALHAWTTQSTSPATAAGPPPAAGSPAAGPGGGTAAEERLLAEAVAGRRERYPEVAVEARLVAGAPREALVEASRTARLTVVGSRGRTGFAGLRPGSVSAALLLRAHGPVAVVRGAPHDDRATGGARDASARQEARHGRAGPGTRAEESRASR</sequence>
<dbReference type="Gene3D" id="3.40.50.620">
    <property type="entry name" value="HUPs"/>
    <property type="match status" value="2"/>
</dbReference>
<evidence type="ECO:0000259" key="3">
    <source>
        <dbReference type="Pfam" id="PF00582"/>
    </source>
</evidence>
<feature type="domain" description="UspA" evidence="3">
    <location>
        <begin position="1"/>
        <end position="141"/>
    </location>
</feature>
<protein>
    <submittedName>
        <fullName evidence="4">Universal stress protein</fullName>
    </submittedName>
</protein>
<dbReference type="PROSITE" id="PS51257">
    <property type="entry name" value="PROKAR_LIPOPROTEIN"/>
    <property type="match status" value="1"/>
</dbReference>
<dbReference type="PANTHER" id="PTHR46268">
    <property type="entry name" value="STRESS RESPONSE PROTEIN NHAX"/>
    <property type="match status" value="1"/>
</dbReference>
<dbReference type="PANTHER" id="PTHR46268:SF6">
    <property type="entry name" value="UNIVERSAL STRESS PROTEIN UP12"/>
    <property type="match status" value="1"/>
</dbReference>
<comment type="caution">
    <text evidence="4">The sequence shown here is derived from an EMBL/GenBank/DDBJ whole genome shotgun (WGS) entry which is preliminary data.</text>
</comment>
<feature type="region of interest" description="Disordered" evidence="2">
    <location>
        <begin position="292"/>
        <end position="331"/>
    </location>
</feature>
<evidence type="ECO:0000256" key="2">
    <source>
        <dbReference type="SAM" id="MobiDB-lite"/>
    </source>
</evidence>
<accession>A0ABT6AA40</accession>
<dbReference type="Pfam" id="PF00582">
    <property type="entry name" value="Usp"/>
    <property type="match status" value="2"/>
</dbReference>
<dbReference type="PRINTS" id="PR01438">
    <property type="entry name" value="UNVRSLSTRESS"/>
</dbReference>
<proteinExistence type="inferred from homology"/>
<evidence type="ECO:0000313" key="4">
    <source>
        <dbReference type="EMBL" id="MDF3301509.1"/>
    </source>
</evidence>
<dbReference type="InterPro" id="IPR006015">
    <property type="entry name" value="Universal_stress_UspA"/>
</dbReference>
<feature type="domain" description="UspA" evidence="3">
    <location>
        <begin position="149"/>
        <end position="292"/>
    </location>
</feature>
<organism evidence="4 5">
    <name type="scientific">Streptomyces tropicalis</name>
    <dbReference type="NCBI Taxonomy" id="3034234"/>
    <lineage>
        <taxon>Bacteria</taxon>
        <taxon>Bacillati</taxon>
        <taxon>Actinomycetota</taxon>
        <taxon>Actinomycetes</taxon>
        <taxon>Kitasatosporales</taxon>
        <taxon>Streptomycetaceae</taxon>
        <taxon>Streptomyces</taxon>
    </lineage>
</organism>
<keyword evidence="5" id="KW-1185">Reference proteome</keyword>
<comment type="similarity">
    <text evidence="1">Belongs to the universal stress protein A family.</text>
</comment>